<dbReference type="Proteomes" id="UP001471651">
    <property type="component" value="Unassembled WGS sequence"/>
</dbReference>
<gene>
    <name evidence="1" type="ORF">ABKW32_07880</name>
</gene>
<evidence type="ECO:0000313" key="2">
    <source>
        <dbReference type="Proteomes" id="UP001471651"/>
    </source>
</evidence>
<organism evidence="1 2">
    <name type="scientific">Marinomonas primoryensis</name>
    <dbReference type="NCBI Taxonomy" id="178399"/>
    <lineage>
        <taxon>Bacteria</taxon>
        <taxon>Pseudomonadati</taxon>
        <taxon>Pseudomonadota</taxon>
        <taxon>Gammaproteobacteria</taxon>
        <taxon>Oceanospirillales</taxon>
        <taxon>Oceanospirillaceae</taxon>
        <taxon>Marinomonas</taxon>
    </lineage>
</organism>
<dbReference type="RefSeq" id="WP_348576702.1">
    <property type="nucleotide sequence ID" value="NZ_JBDYKN010000005.1"/>
</dbReference>
<keyword evidence="2" id="KW-1185">Reference proteome</keyword>
<accession>A0ABV0KYZ8</accession>
<comment type="caution">
    <text evidence="1">The sequence shown here is derived from an EMBL/GenBank/DDBJ whole genome shotgun (WGS) entry which is preliminary data.</text>
</comment>
<dbReference type="EMBL" id="JBDYKN010000005">
    <property type="protein sequence ID" value="MEP7729355.1"/>
    <property type="molecule type" value="Genomic_DNA"/>
</dbReference>
<evidence type="ECO:0000313" key="1">
    <source>
        <dbReference type="EMBL" id="MEP7729355.1"/>
    </source>
</evidence>
<name>A0ABV0KYZ8_9GAMM</name>
<sequence length="354" mass="40723">MSKLPFMPVSEREKNNQMLANNFFHFSQYPYPEWITTGYVGTSRAKVFRPEHFALSGAVVVGGNSYNEITYGLLLQAELLRLQFPNIKKMYIESSMLLRRPGRLIVEQDHRKYLPLLESIQPICSMLSDDSPCHSVFHSLIDMKKMDNKALYPMMMDLRGSIRFSAFFEDNEKTLTISDTSSLASLQDNGEQKSLPRTLLSKGDWKPETTRENIKVQRLRDVEGYIPGDGLFELIAAWGEKYNIKMVFFQPPVRSDLYSFQLEYGLGKHVADLERISKKYELPFINLNKKNLGYMDDWSIFSDEDHMETCVGSGLLTLALEEGGEKSRGTDELFPVIYRSDVQKKYSSNFNVCN</sequence>
<reference evidence="1 2" key="1">
    <citation type="submission" date="2024-05" db="EMBL/GenBank/DDBJ databases">
        <authorList>
            <person name="Busch G.E."/>
            <person name="Sharma I."/>
        </authorList>
    </citation>
    <scope>NUCLEOTIDE SEQUENCE [LARGE SCALE GENOMIC DNA]</scope>
    <source>
        <strain evidence="1 2">23GB23</strain>
    </source>
</reference>
<proteinExistence type="predicted"/>
<protein>
    <submittedName>
        <fullName evidence="1">Uncharacterized protein</fullName>
    </submittedName>
</protein>